<dbReference type="EMBL" id="KZ820299">
    <property type="protein sequence ID" value="PWN47948.1"/>
    <property type="molecule type" value="Genomic_DNA"/>
</dbReference>
<evidence type="ECO:0000313" key="2">
    <source>
        <dbReference type="Proteomes" id="UP000245626"/>
    </source>
</evidence>
<feature type="non-terminal residue" evidence="1">
    <location>
        <position position="512"/>
    </location>
</feature>
<gene>
    <name evidence="1" type="ORF">IE53DRAFT_389884</name>
</gene>
<sequence>METKSGTEEIDIGALQAQMELDRSSLADKIMSRLSGMTSSPSTISKVTNSKPATASPRPANLGVGATPSSSSITNGLNSKGNSIADARLKGKLLAKRKRDGDQVEVTSSMSKGVDEMEEDEEDDTKSKLVVSQKRTKASKREDPFSVKSKKERPNPYEEGEDRKGLELDEVEVVKLSKAARKKLNKKRREEEEARKALEEMRKAESKGTAKEDVEMDLNQGPPKEQKAEQGISIGQSEGAIRKSTSEGEGKRKRKQKGSESESNESGGPSTNDPEGPVFSGGMVSKPLDGSGHLTPLQSSMLSKLAGSRFRTINETLYTTPSTSALKLMRENPSTFDEYHQGFREQVKGWPKNPVDRIAEMLDPSRSSNRPATMGKKAGQREGSSKAWEGGSGGKVRARSTPGALIVDLGAGEAGLAKKLVPKGLRVLSYDLLDSPDGWVKGLDAARLGSLPLPGKMVRFEGSAGGEGSKGVRAAAVGGGPSIVDVAVFCLSLMGTNWVEMLIEARRVLRVG</sequence>
<reference evidence="1 2" key="1">
    <citation type="journal article" date="2018" name="Mol. Biol. Evol.">
        <title>Broad Genomic Sampling Reveals a Smut Pathogenic Ancestry of the Fungal Clade Ustilaginomycotina.</title>
        <authorList>
            <person name="Kijpornyongpan T."/>
            <person name="Mondo S.J."/>
            <person name="Barry K."/>
            <person name="Sandor L."/>
            <person name="Lee J."/>
            <person name="Lipzen A."/>
            <person name="Pangilinan J."/>
            <person name="LaButti K."/>
            <person name="Hainaut M."/>
            <person name="Henrissat B."/>
            <person name="Grigoriev I.V."/>
            <person name="Spatafora J.W."/>
            <person name="Aime M.C."/>
        </authorList>
    </citation>
    <scope>NUCLEOTIDE SEQUENCE [LARGE SCALE GENOMIC DNA]</scope>
    <source>
        <strain evidence="1 2">SA 807</strain>
    </source>
</reference>
<organism evidence="1 2">
    <name type="scientific">Violaceomyces palustris</name>
    <dbReference type="NCBI Taxonomy" id="1673888"/>
    <lineage>
        <taxon>Eukaryota</taxon>
        <taxon>Fungi</taxon>
        <taxon>Dikarya</taxon>
        <taxon>Basidiomycota</taxon>
        <taxon>Ustilaginomycotina</taxon>
        <taxon>Ustilaginomycetes</taxon>
        <taxon>Violaceomycetales</taxon>
        <taxon>Violaceomycetaceae</taxon>
        <taxon>Violaceomyces</taxon>
    </lineage>
</organism>
<proteinExistence type="predicted"/>
<name>A0ACD0NQ51_9BASI</name>
<dbReference type="Proteomes" id="UP000245626">
    <property type="component" value="Unassembled WGS sequence"/>
</dbReference>
<protein>
    <submittedName>
        <fullName evidence="1">Uncharacterized protein</fullName>
    </submittedName>
</protein>
<keyword evidence="2" id="KW-1185">Reference proteome</keyword>
<evidence type="ECO:0000313" key="1">
    <source>
        <dbReference type="EMBL" id="PWN47948.1"/>
    </source>
</evidence>
<accession>A0ACD0NQ51</accession>